<dbReference type="Pfam" id="PF24785">
    <property type="entry name" value="RXYLT1_C"/>
    <property type="match status" value="1"/>
</dbReference>
<name>A0A6C0ESF9_9ZZZZ</name>
<dbReference type="InterPro" id="IPR055286">
    <property type="entry name" value="RXYLT1-like"/>
</dbReference>
<dbReference type="GO" id="GO:0005794">
    <property type="term" value="C:Golgi apparatus"/>
    <property type="evidence" value="ECO:0007669"/>
    <property type="project" value="TreeGrafter"/>
</dbReference>
<sequence>MKIHEYINSNILSNSNVITLDKYTKLVHYLKNNNEKYVYIDMSEDMLQNNNICDIFSNITNKIVIINSPDVDFPPPKKPYSYDKYFTTNTLPTNYISIAYNEKIEMELLYIIEKNNISVVTHALSINHPNIVNIPIGIFNKFNHYHLKMNNKSILCYANFGISVDRWFGNPRKYLLKILQDKPFVLQENIQMDGRNNMSNEHFYNMISMSKFTLCPRGCGIDTYRLWDAICLGSIPIVEKYSGHEQFDDLPILFVSNYEIISEYFLNEKYAEFLQKDFCYDKLLFEYWRHKLNTINQM</sequence>
<feature type="domain" description="RXYLT1 C-terminal" evidence="1">
    <location>
        <begin position="172"/>
        <end position="243"/>
    </location>
</feature>
<dbReference type="GO" id="GO:0120053">
    <property type="term" value="F:ribitol beta-1,4-xylosyltransferase activity"/>
    <property type="evidence" value="ECO:0007669"/>
    <property type="project" value="InterPro"/>
</dbReference>
<evidence type="ECO:0000259" key="1">
    <source>
        <dbReference type="Pfam" id="PF24785"/>
    </source>
</evidence>
<dbReference type="EMBL" id="MN738924">
    <property type="protein sequence ID" value="QHT31672.1"/>
    <property type="molecule type" value="Genomic_DNA"/>
</dbReference>
<dbReference type="GO" id="GO:0035269">
    <property type="term" value="P:protein O-linked glycosylation via mannose"/>
    <property type="evidence" value="ECO:0007669"/>
    <property type="project" value="InterPro"/>
</dbReference>
<evidence type="ECO:0000313" key="2">
    <source>
        <dbReference type="EMBL" id="QHT31672.1"/>
    </source>
</evidence>
<dbReference type="PANTHER" id="PTHR15576">
    <property type="entry name" value="RIBITOL-5-PHOSPHATE XYLOSYLTRANSFERASE 1"/>
    <property type="match status" value="1"/>
</dbReference>
<dbReference type="InterPro" id="IPR057538">
    <property type="entry name" value="RXYLT1_C"/>
</dbReference>
<reference evidence="2" key="1">
    <citation type="journal article" date="2020" name="Nature">
        <title>Giant virus diversity and host interactions through global metagenomics.</title>
        <authorList>
            <person name="Schulz F."/>
            <person name="Roux S."/>
            <person name="Paez-Espino D."/>
            <person name="Jungbluth S."/>
            <person name="Walsh D.A."/>
            <person name="Denef V.J."/>
            <person name="McMahon K.D."/>
            <person name="Konstantinidis K.T."/>
            <person name="Eloe-Fadrosh E.A."/>
            <person name="Kyrpides N.C."/>
            <person name="Woyke T."/>
        </authorList>
    </citation>
    <scope>NUCLEOTIDE SEQUENCE</scope>
    <source>
        <strain evidence="2">GVMAG-M-3300009155-48</strain>
    </source>
</reference>
<organism evidence="2">
    <name type="scientific">viral metagenome</name>
    <dbReference type="NCBI Taxonomy" id="1070528"/>
    <lineage>
        <taxon>unclassified sequences</taxon>
        <taxon>metagenomes</taxon>
        <taxon>organismal metagenomes</taxon>
    </lineage>
</organism>
<proteinExistence type="predicted"/>
<accession>A0A6C0ESF9</accession>
<dbReference type="AlphaFoldDB" id="A0A6C0ESF9"/>
<protein>
    <recommendedName>
        <fullName evidence="1">RXYLT1 C-terminal domain-containing protein</fullName>
    </recommendedName>
</protein>
<dbReference type="PANTHER" id="PTHR15576:SF1">
    <property type="entry name" value="RIBITOL-5-PHOSPHATE XYLOSYLTRANSFERASE 1"/>
    <property type="match status" value="1"/>
</dbReference>